<name>A0ABD6V896_9PSED</name>
<dbReference type="Pfam" id="PF06761">
    <property type="entry name" value="IcmF-related"/>
    <property type="match status" value="1"/>
</dbReference>
<feature type="transmembrane region" description="Helical" evidence="2">
    <location>
        <begin position="12"/>
        <end position="30"/>
    </location>
</feature>
<evidence type="ECO:0000259" key="6">
    <source>
        <dbReference type="Pfam" id="PF21070"/>
    </source>
</evidence>
<evidence type="ECO:0000256" key="1">
    <source>
        <dbReference type="SAM" id="MobiDB-lite"/>
    </source>
</evidence>
<dbReference type="InterPro" id="IPR048677">
    <property type="entry name" value="TssM1_hel"/>
</dbReference>
<dbReference type="PANTHER" id="PTHR36153:SF1">
    <property type="entry name" value="TYPE VI SECRETION SYSTEM COMPONENT TSSM1"/>
    <property type="match status" value="1"/>
</dbReference>
<feature type="transmembrane region" description="Helical" evidence="2">
    <location>
        <begin position="438"/>
        <end position="456"/>
    </location>
</feature>
<gene>
    <name evidence="7" type="ORF">BKM07_18215</name>
</gene>
<evidence type="ECO:0000259" key="4">
    <source>
        <dbReference type="Pfam" id="PF06761"/>
    </source>
</evidence>
<evidence type="ECO:0000256" key="2">
    <source>
        <dbReference type="SAM" id="Phobius"/>
    </source>
</evidence>
<sequence length="1308" mass="144374">MKTLLRLLKSFWFLVPLLWLTSLAACWFFAPKISWLQGYTLEAMAIISAFYLLLIVLRQYRRIRTEHNLENLVQIEVDRSLKSTGEFRDQQVLRDRLKHAIAMLRTDRSAGGGGSSALYDLPWYLVIGMSAAGKTSLLTRSGLSASIASSANDTESGTQHCDWYFSPEAVMIDTAGRYLRDDQSASEFAAFLRMLKKQRSKAAVNGLVLVVSLPELLAASAAERNEMGARLVSRIEEYTDCLDANPPIYLMLTKTDQLPGFNQAFDGLDLHERQQPLGMTFGLTEITAESLRTVLKTKLANLQAHVSRHVDSQMTVLGANANSALLNFPSYFAELSTVLDEFLQHFARSNVNGNPLLLRGLYFTSALQTEKQLTPVYEDDLAESFALLPASEAAALEQEQNRKTGDRSYFITDTFRRVIFPDRDLTLYQSRHGRDRSVGPIAIAVALLAGLAFIGWQTLSFQNNRQWLASINQQLTELEQSPDRAQRLAAGQGLELLRNQLAAIEKYRTKGVPLQLSGGLYRGDDIYLATQTAYLQQLRTQALEPITLKLQLQMREFNEFAKTMDPQYGFGAAPAGSQGKTGKARAQGQGQKLLDRGARNLAAGRPTSLSGIPRSTGDVTNRLTGAARGTASQTRSEAIAALRNPATANDAAELSATTGGLSLSEEMLGRLDERQVASIIESYNALKLYLILTQPTTHPETEFVGVALPVAWTGISSEANPISDDVIEDNSPVYVQLLKNGAAPAMPRNEQLIDETRKSLKFFMISSSLVDREYLRLQLESSRQFPAIGLNDLVPMPGRQLLYGSEAVPAIFTRQGWETFVKPELIKLVSGNLHNESDWVLDGDGGDSVVQKANFVREFMTRYKRDYTQVWYTMIDSIGVRRFSDMANATQQLSLLSDVRNSPVKLLLSAVNDNTQWDVPAPREPQQVGVKRDDGFWGKVGGGIFDNKEAAASVLVSPLPAVDDGSLAKRFEPVSRVFAAQNAEGADSTIMDRYLAALRKLKVRMNNIQRSQDIGKSSKQLISETLEGQPSEVTNVRNYVETTVDTSQGGLSTSLQSLFSLPIQFAWETLRDPAGEQIAKAWAKQVAKPWEQVMAHRYPIAPDSRNEASVKDLQRFVDPASGLLPNFKRNEIGNLSDGEGLGMSSGSKAPLVNPKLVSNIDKASSLGEVIASLSDRENGFEIMLEPSAYFTDIIFTLDGQEQHYRNGKTSWSRFSWPGTTTAPGARLDVVTLTGERITVFDYTGRWGLLRMNDSARVADLDGIQQRFSWNTAKGPVSLVVRNYGGVKLTDLANVKALSALNATDGRTK</sequence>
<dbReference type="PANTHER" id="PTHR36153">
    <property type="entry name" value="INNER MEMBRANE PROTEIN-RELATED"/>
    <property type="match status" value="1"/>
</dbReference>
<evidence type="ECO:0000313" key="8">
    <source>
        <dbReference type="Proteomes" id="UP000236998"/>
    </source>
</evidence>
<dbReference type="CDD" id="cd00882">
    <property type="entry name" value="Ras_like_GTPase"/>
    <property type="match status" value="1"/>
</dbReference>
<dbReference type="InterPro" id="IPR025743">
    <property type="entry name" value="TssM1_N"/>
</dbReference>
<dbReference type="InterPro" id="IPR053156">
    <property type="entry name" value="T6SS_TssM-like"/>
</dbReference>
<feature type="domain" description="Type VI secretion system component TssM1 N-terminal" evidence="5">
    <location>
        <begin position="183"/>
        <end position="443"/>
    </location>
</feature>
<dbReference type="EMBL" id="MLET01000013">
    <property type="protein sequence ID" value="POD67246.1"/>
    <property type="molecule type" value="Genomic_DNA"/>
</dbReference>
<dbReference type="InterPro" id="IPR009612">
    <property type="entry name" value="IcmF-rel"/>
</dbReference>
<dbReference type="Proteomes" id="UP000236998">
    <property type="component" value="Unassembled WGS sequence"/>
</dbReference>
<reference evidence="7 8" key="1">
    <citation type="submission" date="2016-10" db="EMBL/GenBank/DDBJ databases">
        <title>Comparative genomics of Pseudomonas syringae.</title>
        <authorList>
            <person name="Hulin M.T."/>
        </authorList>
    </citation>
    <scope>NUCLEOTIDE SEQUENCE [LARGE SCALE GENOMIC DNA]</scope>
    <source>
        <strain evidence="7 8">9643</strain>
    </source>
</reference>
<proteinExistence type="predicted"/>
<keyword evidence="2" id="KW-0812">Transmembrane</keyword>
<dbReference type="InterPro" id="IPR010623">
    <property type="entry name" value="IcmF_C"/>
</dbReference>
<dbReference type="InterPro" id="IPR027417">
    <property type="entry name" value="P-loop_NTPase"/>
</dbReference>
<dbReference type="Pfam" id="PF06744">
    <property type="entry name" value="IcmF_C"/>
    <property type="match status" value="1"/>
</dbReference>
<evidence type="ECO:0000259" key="3">
    <source>
        <dbReference type="Pfam" id="PF06744"/>
    </source>
</evidence>
<dbReference type="Pfam" id="PF14331">
    <property type="entry name" value="IcmF-related_N"/>
    <property type="match status" value="1"/>
</dbReference>
<feature type="region of interest" description="Disordered" evidence="1">
    <location>
        <begin position="604"/>
        <end position="636"/>
    </location>
</feature>
<accession>A0ABD6V896</accession>
<feature type="transmembrane region" description="Helical" evidence="2">
    <location>
        <begin position="36"/>
        <end position="57"/>
    </location>
</feature>
<feature type="domain" description="Type VI secretion system IcmF C-terminal" evidence="3">
    <location>
        <begin position="1182"/>
        <end position="1280"/>
    </location>
</feature>
<feature type="domain" description="IcmF-related" evidence="4">
    <location>
        <begin position="494"/>
        <end position="916"/>
    </location>
</feature>
<evidence type="ECO:0000313" key="7">
    <source>
        <dbReference type="EMBL" id="POD67246.1"/>
    </source>
</evidence>
<keyword evidence="2" id="KW-1133">Transmembrane helix</keyword>
<dbReference type="PROSITE" id="PS51257">
    <property type="entry name" value="PROKAR_LIPOPROTEIN"/>
    <property type="match status" value="1"/>
</dbReference>
<comment type="caution">
    <text evidence="7">The sequence shown here is derived from an EMBL/GenBank/DDBJ whole genome shotgun (WGS) entry which is preliminary data.</text>
</comment>
<organism evidence="7 8">
    <name type="scientific">Pseudomonas syringae group genomosp. 3</name>
    <dbReference type="NCBI Taxonomy" id="251701"/>
    <lineage>
        <taxon>Bacteria</taxon>
        <taxon>Pseudomonadati</taxon>
        <taxon>Pseudomonadota</taxon>
        <taxon>Gammaproteobacteria</taxon>
        <taxon>Pseudomonadales</taxon>
        <taxon>Pseudomonadaceae</taxon>
        <taxon>Pseudomonas</taxon>
    </lineage>
</organism>
<protein>
    <submittedName>
        <fullName evidence="7">ImcF-like family protein</fullName>
    </submittedName>
</protein>
<dbReference type="RefSeq" id="WP_103409587.1">
    <property type="nucleotide sequence ID" value="NZ_MLET01000013.1"/>
</dbReference>
<keyword evidence="2" id="KW-0472">Membrane</keyword>
<feature type="domain" description="Type VI secretion system component TssM1 helical" evidence="6">
    <location>
        <begin position="1073"/>
        <end position="1170"/>
    </location>
</feature>
<dbReference type="Gene3D" id="3.40.50.300">
    <property type="entry name" value="P-loop containing nucleotide triphosphate hydrolases"/>
    <property type="match status" value="1"/>
</dbReference>
<dbReference type="SUPFAM" id="SSF52540">
    <property type="entry name" value="P-loop containing nucleoside triphosphate hydrolases"/>
    <property type="match status" value="1"/>
</dbReference>
<evidence type="ECO:0000259" key="5">
    <source>
        <dbReference type="Pfam" id="PF14331"/>
    </source>
</evidence>
<dbReference type="Pfam" id="PF21070">
    <property type="entry name" value="IcmF_helical"/>
    <property type="match status" value="1"/>
</dbReference>